<dbReference type="RefSeq" id="WP_087043219.1">
    <property type="nucleotide sequence ID" value="NZ_FCOB02000004.1"/>
</dbReference>
<proteinExistence type="predicted"/>
<evidence type="ECO:0000313" key="3">
    <source>
        <dbReference type="Proteomes" id="UP000054978"/>
    </source>
</evidence>
<feature type="domain" description="CheW-like" evidence="1">
    <location>
        <begin position="1"/>
        <end position="147"/>
    </location>
</feature>
<protein>
    <submittedName>
        <fullName evidence="2">Chemotaxis-related protein</fullName>
    </submittedName>
</protein>
<sequence length="156" mass="16944">MLFVQFTLGSDRYLLDSAQVERMLPLAPLKALPGAPAWVAGVLDHEGASVPVIDIAALALARPSRERLSTRLALAVYPRRDGDGVITHHRLGLLLEQATRTVTFDAASFSDAGIDTPHARYLGPLTRDDAGLLQWVRIEHLLPEDVQTLLFAGSEA</sequence>
<evidence type="ECO:0000259" key="1">
    <source>
        <dbReference type="PROSITE" id="PS50851"/>
    </source>
</evidence>
<dbReference type="OrthoDB" id="21913at2"/>
<dbReference type="Proteomes" id="UP000054978">
    <property type="component" value="Unassembled WGS sequence"/>
</dbReference>
<dbReference type="SMART" id="SM00260">
    <property type="entry name" value="CheW"/>
    <property type="match status" value="1"/>
</dbReference>
<reference evidence="2" key="1">
    <citation type="submission" date="2016-01" db="EMBL/GenBank/DDBJ databases">
        <authorList>
            <person name="Peeters C."/>
        </authorList>
    </citation>
    <scope>NUCLEOTIDE SEQUENCE [LARGE SCALE GENOMIC DNA]</scope>
    <source>
        <strain evidence="2">LMG 29326</strain>
    </source>
</reference>
<dbReference type="InterPro" id="IPR039315">
    <property type="entry name" value="CheW"/>
</dbReference>
<dbReference type="InterPro" id="IPR036061">
    <property type="entry name" value="CheW-like_dom_sf"/>
</dbReference>
<dbReference type="GO" id="GO:0005829">
    <property type="term" value="C:cytosol"/>
    <property type="evidence" value="ECO:0007669"/>
    <property type="project" value="TreeGrafter"/>
</dbReference>
<dbReference type="Gene3D" id="2.30.30.40">
    <property type="entry name" value="SH3 Domains"/>
    <property type="match status" value="1"/>
</dbReference>
<dbReference type="PROSITE" id="PS50851">
    <property type="entry name" value="CHEW"/>
    <property type="match status" value="1"/>
</dbReference>
<dbReference type="InterPro" id="IPR002545">
    <property type="entry name" value="CheW-lke_dom"/>
</dbReference>
<comment type="caution">
    <text evidence="2">The sequence shown here is derived from an EMBL/GenBank/DDBJ whole genome shotgun (WGS) entry which is preliminary data.</text>
</comment>
<dbReference type="GO" id="GO:0006935">
    <property type="term" value="P:chemotaxis"/>
    <property type="evidence" value="ECO:0007669"/>
    <property type="project" value="InterPro"/>
</dbReference>
<dbReference type="EMBL" id="FCOB02000004">
    <property type="protein sequence ID" value="SAK49510.1"/>
    <property type="molecule type" value="Genomic_DNA"/>
</dbReference>
<dbReference type="GO" id="GO:0007165">
    <property type="term" value="P:signal transduction"/>
    <property type="evidence" value="ECO:0007669"/>
    <property type="project" value="InterPro"/>
</dbReference>
<keyword evidence="3" id="KW-1185">Reference proteome</keyword>
<gene>
    <name evidence="2" type="ORF">AWB83_01061</name>
</gene>
<organism evidence="2 3">
    <name type="scientific">Caballeronia ptereochthonis</name>
    <dbReference type="NCBI Taxonomy" id="1777144"/>
    <lineage>
        <taxon>Bacteria</taxon>
        <taxon>Pseudomonadati</taxon>
        <taxon>Pseudomonadota</taxon>
        <taxon>Betaproteobacteria</taxon>
        <taxon>Burkholderiales</taxon>
        <taxon>Burkholderiaceae</taxon>
        <taxon>Caballeronia</taxon>
    </lineage>
</organism>
<accession>A0A157ZVH9</accession>
<dbReference type="PANTHER" id="PTHR22617:SF43">
    <property type="entry name" value="PROTEIN PILI"/>
    <property type="match status" value="1"/>
</dbReference>
<dbReference type="PANTHER" id="PTHR22617">
    <property type="entry name" value="CHEMOTAXIS SENSOR HISTIDINE KINASE-RELATED"/>
    <property type="match status" value="1"/>
</dbReference>
<dbReference type="Pfam" id="PF01584">
    <property type="entry name" value="CheW"/>
    <property type="match status" value="1"/>
</dbReference>
<dbReference type="AlphaFoldDB" id="A0A157ZVH9"/>
<dbReference type="STRING" id="1777144.AWB83_01061"/>
<dbReference type="SUPFAM" id="SSF50341">
    <property type="entry name" value="CheW-like"/>
    <property type="match status" value="1"/>
</dbReference>
<evidence type="ECO:0000313" key="2">
    <source>
        <dbReference type="EMBL" id="SAK49510.1"/>
    </source>
</evidence>
<name>A0A157ZVH9_9BURK</name>
<dbReference type="Gene3D" id="2.40.50.180">
    <property type="entry name" value="CheA-289, Domain 4"/>
    <property type="match status" value="1"/>
</dbReference>